<evidence type="ECO:0000313" key="2">
    <source>
        <dbReference type="EnsemblPlants" id="cds.evm.model.10.423"/>
    </source>
</evidence>
<name>A0A803QNR5_CANSA</name>
<dbReference type="InterPro" id="IPR025836">
    <property type="entry name" value="Zn_knuckle_CX2CX4HX4C"/>
</dbReference>
<dbReference type="SUPFAM" id="SSF56219">
    <property type="entry name" value="DNase I-like"/>
    <property type="match status" value="1"/>
</dbReference>
<dbReference type="Pfam" id="PF14392">
    <property type="entry name" value="zf-CCHC_4"/>
    <property type="match status" value="1"/>
</dbReference>
<feature type="domain" description="Reverse transcriptase" evidence="1">
    <location>
        <begin position="807"/>
        <end position="1077"/>
    </location>
</feature>
<evidence type="ECO:0000313" key="3">
    <source>
        <dbReference type="Proteomes" id="UP000596661"/>
    </source>
</evidence>
<dbReference type="InterPro" id="IPR043502">
    <property type="entry name" value="DNA/RNA_pol_sf"/>
</dbReference>
<dbReference type="Pfam" id="PF03372">
    <property type="entry name" value="Exo_endo_phos"/>
    <property type="match status" value="1"/>
</dbReference>
<dbReference type="InterPro" id="IPR000477">
    <property type="entry name" value="RT_dom"/>
</dbReference>
<dbReference type="Gene3D" id="3.60.10.10">
    <property type="entry name" value="Endonuclease/exonuclease/phosphatase"/>
    <property type="match status" value="1"/>
</dbReference>
<dbReference type="PANTHER" id="PTHR33116:SF86">
    <property type="entry name" value="REVERSE TRANSCRIPTASE DOMAIN-CONTAINING PROTEIN"/>
    <property type="match status" value="1"/>
</dbReference>
<dbReference type="InterPro" id="IPR025558">
    <property type="entry name" value="DUF4283"/>
</dbReference>
<dbReference type="Pfam" id="PF14111">
    <property type="entry name" value="DUF4283"/>
    <property type="match status" value="1"/>
</dbReference>
<reference evidence="2" key="1">
    <citation type="submission" date="2021-03" db="UniProtKB">
        <authorList>
            <consortium name="EnsemblPlants"/>
        </authorList>
    </citation>
    <scope>IDENTIFICATION</scope>
</reference>
<protein>
    <recommendedName>
        <fullName evidence="1">Reverse transcriptase domain-containing protein</fullName>
    </recommendedName>
</protein>
<dbReference type="SUPFAM" id="SSF56672">
    <property type="entry name" value="DNA/RNA polymerases"/>
    <property type="match status" value="1"/>
</dbReference>
<dbReference type="GO" id="GO:0003676">
    <property type="term" value="F:nucleic acid binding"/>
    <property type="evidence" value="ECO:0007669"/>
    <property type="project" value="InterPro"/>
</dbReference>
<dbReference type="CDD" id="cd06222">
    <property type="entry name" value="RNase_H_like"/>
    <property type="match status" value="1"/>
</dbReference>
<dbReference type="SUPFAM" id="SSF53098">
    <property type="entry name" value="Ribonuclease H-like"/>
    <property type="match status" value="1"/>
</dbReference>
<dbReference type="GO" id="GO:0004523">
    <property type="term" value="F:RNA-DNA hybrid ribonuclease activity"/>
    <property type="evidence" value="ECO:0007669"/>
    <property type="project" value="InterPro"/>
</dbReference>
<dbReference type="InterPro" id="IPR002156">
    <property type="entry name" value="RNaseH_domain"/>
</dbReference>
<dbReference type="PROSITE" id="PS50878">
    <property type="entry name" value="RT_POL"/>
    <property type="match status" value="1"/>
</dbReference>
<dbReference type="Gramene" id="evm.model.10.423">
    <property type="protein sequence ID" value="cds.evm.model.10.423"/>
    <property type="gene ID" value="evm.TU.10.423"/>
</dbReference>
<dbReference type="InterPro" id="IPR026960">
    <property type="entry name" value="RVT-Znf"/>
</dbReference>
<organism evidence="2 3">
    <name type="scientific">Cannabis sativa</name>
    <name type="common">Hemp</name>
    <name type="synonym">Marijuana</name>
    <dbReference type="NCBI Taxonomy" id="3483"/>
    <lineage>
        <taxon>Eukaryota</taxon>
        <taxon>Viridiplantae</taxon>
        <taxon>Streptophyta</taxon>
        <taxon>Embryophyta</taxon>
        <taxon>Tracheophyta</taxon>
        <taxon>Spermatophyta</taxon>
        <taxon>Magnoliopsida</taxon>
        <taxon>eudicotyledons</taxon>
        <taxon>Gunneridae</taxon>
        <taxon>Pentapetalae</taxon>
        <taxon>rosids</taxon>
        <taxon>fabids</taxon>
        <taxon>Rosales</taxon>
        <taxon>Cannabaceae</taxon>
        <taxon>Cannabis</taxon>
    </lineage>
</organism>
<evidence type="ECO:0000259" key="1">
    <source>
        <dbReference type="PROSITE" id="PS50878"/>
    </source>
</evidence>
<dbReference type="CDD" id="cd01650">
    <property type="entry name" value="RT_nLTR_like"/>
    <property type="match status" value="1"/>
</dbReference>
<dbReference type="EMBL" id="UZAU01000801">
    <property type="status" value="NOT_ANNOTATED_CDS"/>
    <property type="molecule type" value="Genomic_DNA"/>
</dbReference>
<proteinExistence type="predicted"/>
<dbReference type="InterPro" id="IPR036691">
    <property type="entry name" value="Endo/exonu/phosph_ase_sf"/>
</dbReference>
<dbReference type="Pfam" id="PF13966">
    <property type="entry name" value="zf-RVT"/>
    <property type="match status" value="1"/>
</dbReference>
<dbReference type="InterPro" id="IPR005135">
    <property type="entry name" value="Endo/exonuclease/phosphatase"/>
</dbReference>
<dbReference type="Proteomes" id="UP000596661">
    <property type="component" value="Unassembled WGS sequence"/>
</dbReference>
<dbReference type="Pfam" id="PF00078">
    <property type="entry name" value="RVT_1"/>
    <property type="match status" value="1"/>
</dbReference>
<dbReference type="InterPro" id="IPR012337">
    <property type="entry name" value="RNaseH-like_sf"/>
</dbReference>
<dbReference type="InterPro" id="IPR044730">
    <property type="entry name" value="RNase_H-like_dom_plant"/>
</dbReference>
<dbReference type="EnsemblPlants" id="evm.model.10.423">
    <property type="protein sequence ID" value="cds.evm.model.10.423"/>
    <property type="gene ID" value="evm.TU.10.423"/>
</dbReference>
<dbReference type="InterPro" id="IPR036397">
    <property type="entry name" value="RNaseH_sf"/>
</dbReference>
<dbReference type="PANTHER" id="PTHR33116">
    <property type="entry name" value="REVERSE TRANSCRIPTASE ZINC-BINDING DOMAIN-CONTAINING PROTEIN-RELATED-RELATED"/>
    <property type="match status" value="1"/>
</dbReference>
<dbReference type="Gene3D" id="3.30.420.10">
    <property type="entry name" value="Ribonuclease H-like superfamily/Ribonuclease H"/>
    <property type="match status" value="1"/>
</dbReference>
<sequence>MESRSNQEADLEEQYARINIEDEEEESLVYEGGADDLQEIDDRWLLPGRGMYVKELDSNLFLFQFYHEVDIERVMDGSPWTFDRVPLIFERVQQGQNPRTITLNKLDFWVQIHNLSTGFMLERVVRDLGNYVGTFIRADPNNFIGVWRDYLRVRVKINIDNPLKRKKKVEKQGGVFCYATFKYEGLPTFCFICGVLGHSERFCEQLFHTPIEQIKKPYSLELKAAPRRKNYATGERWLRTGAATKQGGVAFSEHTAAEKTSRANNGAPVSHAPGNFFQRNQSSPTIVGSTSNQPIMGSNDKNQMRADLVEGSKQKAVLVDYTAAEALIVEGSVEKESAIIKEKSILIVDTKRRRMEGEGPPGIMNVLSWNCRGLGNQRAIQFLKEIVSQKNPNFIFLCETKCNKSRIEGVGRMLKFEGVFCVEAQGSSGGLALLWKQQDDGRILGYSNNHIDFLVETSDKGVWKLTGFYGEPIRGLRHQTWQLLRTLATDRTQPWCVIGDLNNIVRQEDKRGGRAYPQGLITGFQQALNDCTLADMELCGYPFTWEKGRGTNSWVEVRLDRALVNPSWCNLFEGASLTNLEISSSDHCPIFLEPEPSSAFHVNRKFKFENAWLKEPLCFEIVRDCWDSVVEDEFSSKLARCADKLSVWGKEVTGNFKVRIKRCKKEIQRLASKRDLASIQRHKEAKEELFRVLDQREAFWKQRAKQLWLKEGDQNSNYFHKAASTRKRNNQIVSLKNENGVRVDWEHGLSQVMFDYFTSLFQASSSSCHEVIDCVHKSVPDYVHAELRQPISEEEVKKAIFQMHPDKSPGPDGMTPAFYQKCWSIVGRDVNPEDMTQLRPIALCNVIYKTITKVMVNRMKPFMNAIVADTQSAFIPGRLISDNILISFEVLHYLKRKRKGKEGFMALKLDMSKAYDRIEWPFLEAMLRKLGFEDWWIRLLMKCVTSAKYVVVHGNHEVGPIVPTRGIRQGDPLSPYLFILCAEGLSALLQKYERRGLIHGCKVSNGAPRISHMLFADDSYLYCKATMLEASRMKEILHKFEAASGQKVNFSKSSIFYSTNTASDTRDNISSLLGMVIAGEGSLYLGLPSTLSRNKSAVLGYLKERVRKKVEGWEMKFLSRAGKEVLLKTVAQSLPSYAMSVFLLPLDITRDMEKTMNKFWWQGSNKAKNGIHWFSWDRLCMHKAKGGMGFRSLRDFNLSMLGKQGWRIMTRPNSLVTKIFKARYFPNSSFLSAELGNNPSFVWRSLLEAQELVRKGTRWCIGNGEEINILHEPWLPSEEQPFVLSTHPGLRNSKVCNLMEAGGGSWDKEILDDLFEERDKNLILDIPLHSTQGRDRLTWIHETSGFYSVKSAYKLLQQLNGRWQPQEDEQTKFWTKFWKLKIPPKVKNLVWRAGKECLPTLKQLRQRRVDVQTLCPICQDAEESIEHALILCARAKQAWDRVGIGTGNVATGGCNFLDWCIQSFVAADTEKRKLLPVLCWAIWSARNEFVWQQKTATGAAILNTATGFLEQWSKAQNSLIETSWSGYSTSDGAEQWAVPSENTIKVNVDAALFNSSNNFGCGLVARDHHGMLVQGKTLLFTGSASPELAESIGIREALSWIKSQGWQYATVETDCLTAVQALRSSMDMISPFGQVILESKKLLSDLKTVSVLFVKRSANMVAHNCARASILYPGCTFDMESVPFDLLPSLVADFDG</sequence>
<keyword evidence="3" id="KW-1185">Reference proteome</keyword>
<accession>A0A803QNR5</accession>
<dbReference type="Pfam" id="PF13456">
    <property type="entry name" value="RVT_3"/>
    <property type="match status" value="1"/>
</dbReference>